<organism evidence="1 2">
    <name type="scientific">Feifania hominis</name>
    <dbReference type="NCBI Taxonomy" id="2763660"/>
    <lineage>
        <taxon>Bacteria</taxon>
        <taxon>Bacillati</taxon>
        <taxon>Bacillota</taxon>
        <taxon>Clostridia</taxon>
        <taxon>Eubacteriales</taxon>
        <taxon>Feifaniaceae</taxon>
        <taxon>Feifania</taxon>
    </lineage>
</organism>
<proteinExistence type="predicted"/>
<protein>
    <recommendedName>
        <fullName evidence="3">Twitching motility protein PilT</fullName>
    </recommendedName>
</protein>
<dbReference type="EMBL" id="JACRSP010000003">
    <property type="protein sequence ID" value="MBC8536798.1"/>
    <property type="molecule type" value="Genomic_DNA"/>
</dbReference>
<sequence length="141" mass="15524">MVKIIIGNKGSGKTKMLIDLVNQSAATAKGHVACIEKGAKLTYDIVSSVRLIDTDEYEIASFEELHGFIAGLMAADYDLHDIFLDSTLKIGNKDFKDYEKLEKFIVAIEALSNKHEVTLTATVSADISDISDRLKEMVVNK</sequence>
<dbReference type="RefSeq" id="WP_249300707.1">
    <property type="nucleotide sequence ID" value="NZ_JACRSP010000003.1"/>
</dbReference>
<evidence type="ECO:0000313" key="2">
    <source>
        <dbReference type="Proteomes" id="UP000620366"/>
    </source>
</evidence>
<reference evidence="1" key="1">
    <citation type="submission" date="2020-08" db="EMBL/GenBank/DDBJ databases">
        <title>Genome public.</title>
        <authorList>
            <person name="Liu C."/>
            <person name="Sun Q."/>
        </authorList>
    </citation>
    <scope>NUCLEOTIDE SEQUENCE</scope>
    <source>
        <strain evidence="1">BX7</strain>
    </source>
</reference>
<dbReference type="Proteomes" id="UP000620366">
    <property type="component" value="Unassembled WGS sequence"/>
</dbReference>
<dbReference type="AlphaFoldDB" id="A0A926DDV2"/>
<keyword evidence="2" id="KW-1185">Reference proteome</keyword>
<gene>
    <name evidence="1" type="ORF">H8695_08875</name>
</gene>
<accession>A0A926DDV2</accession>
<name>A0A926DDV2_9FIRM</name>
<evidence type="ECO:0000313" key="1">
    <source>
        <dbReference type="EMBL" id="MBC8536798.1"/>
    </source>
</evidence>
<comment type="caution">
    <text evidence="1">The sequence shown here is derived from an EMBL/GenBank/DDBJ whole genome shotgun (WGS) entry which is preliminary data.</text>
</comment>
<evidence type="ECO:0008006" key="3">
    <source>
        <dbReference type="Google" id="ProtNLM"/>
    </source>
</evidence>